<dbReference type="RefSeq" id="WP_116610405.1">
    <property type="nucleotide sequence ID" value="NZ_QEOB01000003.1"/>
</dbReference>
<dbReference type="SMART" id="SM00342">
    <property type="entry name" value="HTH_ARAC"/>
    <property type="match status" value="1"/>
</dbReference>
<dbReference type="InterPro" id="IPR009057">
    <property type="entry name" value="Homeodomain-like_sf"/>
</dbReference>
<dbReference type="Pfam" id="PF12833">
    <property type="entry name" value="HTH_18"/>
    <property type="match status" value="1"/>
</dbReference>
<proteinExistence type="predicted"/>
<name>A0ABX5KVC3_9BURK</name>
<dbReference type="PANTHER" id="PTHR46796:SF14">
    <property type="entry name" value="TRANSCRIPTIONAL REGULATORY PROTEIN"/>
    <property type="match status" value="1"/>
</dbReference>
<dbReference type="PANTHER" id="PTHR46796">
    <property type="entry name" value="HTH-TYPE TRANSCRIPTIONAL ACTIVATOR RHAS-RELATED"/>
    <property type="match status" value="1"/>
</dbReference>
<dbReference type="InterPro" id="IPR018062">
    <property type="entry name" value="HTH_AraC-typ_CS"/>
</dbReference>
<keyword evidence="6" id="KW-1185">Reference proteome</keyword>
<protein>
    <submittedName>
        <fullName evidence="5">AraC-like DNA-binding protein</fullName>
    </submittedName>
</protein>
<keyword evidence="2" id="KW-0238">DNA-binding</keyword>
<evidence type="ECO:0000256" key="3">
    <source>
        <dbReference type="ARBA" id="ARBA00023163"/>
    </source>
</evidence>
<accession>A0ABX5KVC3</accession>
<evidence type="ECO:0000313" key="6">
    <source>
        <dbReference type="Proteomes" id="UP000245712"/>
    </source>
</evidence>
<dbReference type="PROSITE" id="PS01124">
    <property type="entry name" value="HTH_ARAC_FAMILY_2"/>
    <property type="match status" value="1"/>
</dbReference>
<feature type="domain" description="HTH araC/xylS-type" evidence="4">
    <location>
        <begin position="214"/>
        <end position="312"/>
    </location>
</feature>
<evidence type="ECO:0000259" key="4">
    <source>
        <dbReference type="PROSITE" id="PS01124"/>
    </source>
</evidence>
<keyword evidence="3" id="KW-0804">Transcription</keyword>
<sequence length="318" mass="35000">MFSSLAAEQEFESTGIAASHICSERIWRRPEMDEPGAGNSDGRITLARWTTADGPVVDTGTTCLQDCYVVGVSLRSTRVLFQQEGKRLFEGQLRSGMFQVTCPGVSARAVFSAGCDVLHLLTPASVLNAVSMEAFDGLDVDLSLRRRPEIAGDACIERLANALVLADGSFRAYGQLYMDSVSIALISRLLDLSVRPHAQALWTRQAGLPKWRLQRVVDFIEANLARPIGLEDLANAAGLTRMHFASQFRLATGLRPHEYLMRRRIEFSQALLAAGDLSLLDAALRAGFQTQAHFTTVFKRVVGTTPKCWRDEARIRSA</sequence>
<dbReference type="InterPro" id="IPR050204">
    <property type="entry name" value="AraC_XylS_family_regulators"/>
</dbReference>
<dbReference type="EMBL" id="QEOB01000003">
    <property type="protein sequence ID" value="PVX85921.1"/>
    <property type="molecule type" value="Genomic_DNA"/>
</dbReference>
<organism evidence="5 6">
    <name type="scientific">Paraburkholderia unamae</name>
    <dbReference type="NCBI Taxonomy" id="219649"/>
    <lineage>
        <taxon>Bacteria</taxon>
        <taxon>Pseudomonadati</taxon>
        <taxon>Pseudomonadota</taxon>
        <taxon>Betaproteobacteria</taxon>
        <taxon>Burkholderiales</taxon>
        <taxon>Burkholderiaceae</taxon>
        <taxon>Paraburkholderia</taxon>
    </lineage>
</organism>
<evidence type="ECO:0000256" key="2">
    <source>
        <dbReference type="ARBA" id="ARBA00023125"/>
    </source>
</evidence>
<reference evidence="5 6" key="1">
    <citation type="submission" date="2018-05" db="EMBL/GenBank/DDBJ databases">
        <title>Genomic Encyclopedia of Type Strains, Phase IV (KMG-V): Genome sequencing to study the core and pangenomes of soil and plant-associated prokaryotes.</title>
        <authorList>
            <person name="Whitman W."/>
        </authorList>
    </citation>
    <scope>NUCLEOTIDE SEQUENCE [LARGE SCALE GENOMIC DNA]</scope>
    <source>
        <strain evidence="5 6">SCZa-39</strain>
    </source>
</reference>
<evidence type="ECO:0000256" key="1">
    <source>
        <dbReference type="ARBA" id="ARBA00023015"/>
    </source>
</evidence>
<evidence type="ECO:0000313" key="5">
    <source>
        <dbReference type="EMBL" id="PVX85921.1"/>
    </source>
</evidence>
<keyword evidence="1" id="KW-0805">Transcription regulation</keyword>
<dbReference type="Gene3D" id="1.10.10.60">
    <property type="entry name" value="Homeodomain-like"/>
    <property type="match status" value="2"/>
</dbReference>
<comment type="caution">
    <text evidence="5">The sequence shown here is derived from an EMBL/GenBank/DDBJ whole genome shotgun (WGS) entry which is preliminary data.</text>
</comment>
<dbReference type="InterPro" id="IPR018060">
    <property type="entry name" value="HTH_AraC"/>
</dbReference>
<gene>
    <name evidence="5" type="ORF">C7402_103499</name>
</gene>
<dbReference type="PROSITE" id="PS00041">
    <property type="entry name" value="HTH_ARAC_FAMILY_1"/>
    <property type="match status" value="1"/>
</dbReference>
<dbReference type="SUPFAM" id="SSF46689">
    <property type="entry name" value="Homeodomain-like"/>
    <property type="match status" value="2"/>
</dbReference>
<dbReference type="Proteomes" id="UP000245712">
    <property type="component" value="Unassembled WGS sequence"/>
</dbReference>